<feature type="compositionally biased region" description="Acidic residues" evidence="1">
    <location>
        <begin position="143"/>
        <end position="158"/>
    </location>
</feature>
<feature type="compositionally biased region" description="Low complexity" evidence="1">
    <location>
        <begin position="205"/>
        <end position="217"/>
    </location>
</feature>
<feature type="region of interest" description="Disordered" evidence="1">
    <location>
        <begin position="178"/>
        <end position="277"/>
    </location>
</feature>
<dbReference type="OrthoDB" id="5082152at2759"/>
<name>A0A8K0RJP3_9HYPO</name>
<accession>A0A8K0RJP3</accession>
<dbReference type="EMBL" id="JAGPXF010000009">
    <property type="protein sequence ID" value="KAH7230997.1"/>
    <property type="molecule type" value="Genomic_DNA"/>
</dbReference>
<dbReference type="AlphaFoldDB" id="A0A8K0RJP3"/>
<evidence type="ECO:0000256" key="1">
    <source>
        <dbReference type="SAM" id="MobiDB-lite"/>
    </source>
</evidence>
<gene>
    <name evidence="2" type="ORF">BKA59DRAFT_497615</name>
</gene>
<feature type="compositionally biased region" description="Polar residues" evidence="1">
    <location>
        <begin position="258"/>
        <end position="277"/>
    </location>
</feature>
<protein>
    <submittedName>
        <fullName evidence="2">Uncharacterized protein</fullName>
    </submittedName>
</protein>
<evidence type="ECO:0000313" key="3">
    <source>
        <dbReference type="Proteomes" id="UP000813427"/>
    </source>
</evidence>
<evidence type="ECO:0000313" key="2">
    <source>
        <dbReference type="EMBL" id="KAH7230997.1"/>
    </source>
</evidence>
<sequence>MTPNLAFARKRGRPSLNAPSSSPGYPIQRALYAAQRIHQACGMWPTEFCKSFGLSTLISLVVAAENVELDEVRHILKVFATGYPRSDRPRLRKSDIAKVRKWLRGMGIDTEQTRRWNGHSEGAEANSEQGDEIIALGSRESLSEYENEDEEETEEESAPYERNLWLRSRDISDIQDDEPMEDTIAANPRSAPAITNGQSRGSPVASNSGSNAAESSACPRRGIQPPSRLEGPNEQASASSAATTPQAFQSSTQPREPPSSQTTAPLTSASQNAQGAQ</sequence>
<proteinExistence type="predicted"/>
<reference evidence="2" key="1">
    <citation type="journal article" date="2021" name="Nat. Commun.">
        <title>Genetic determinants of endophytism in the Arabidopsis root mycobiome.</title>
        <authorList>
            <person name="Mesny F."/>
            <person name="Miyauchi S."/>
            <person name="Thiergart T."/>
            <person name="Pickel B."/>
            <person name="Atanasova L."/>
            <person name="Karlsson M."/>
            <person name="Huettel B."/>
            <person name="Barry K.W."/>
            <person name="Haridas S."/>
            <person name="Chen C."/>
            <person name="Bauer D."/>
            <person name="Andreopoulos W."/>
            <person name="Pangilinan J."/>
            <person name="LaButti K."/>
            <person name="Riley R."/>
            <person name="Lipzen A."/>
            <person name="Clum A."/>
            <person name="Drula E."/>
            <person name="Henrissat B."/>
            <person name="Kohler A."/>
            <person name="Grigoriev I.V."/>
            <person name="Martin F.M."/>
            <person name="Hacquard S."/>
        </authorList>
    </citation>
    <scope>NUCLEOTIDE SEQUENCE</scope>
    <source>
        <strain evidence="2">MPI-SDFR-AT-0068</strain>
    </source>
</reference>
<organism evidence="2 3">
    <name type="scientific">Fusarium tricinctum</name>
    <dbReference type="NCBI Taxonomy" id="61284"/>
    <lineage>
        <taxon>Eukaryota</taxon>
        <taxon>Fungi</taxon>
        <taxon>Dikarya</taxon>
        <taxon>Ascomycota</taxon>
        <taxon>Pezizomycotina</taxon>
        <taxon>Sordariomycetes</taxon>
        <taxon>Hypocreomycetidae</taxon>
        <taxon>Hypocreales</taxon>
        <taxon>Nectriaceae</taxon>
        <taxon>Fusarium</taxon>
        <taxon>Fusarium tricinctum species complex</taxon>
    </lineage>
</organism>
<comment type="caution">
    <text evidence="2">The sequence shown here is derived from an EMBL/GenBank/DDBJ whole genome shotgun (WGS) entry which is preliminary data.</text>
</comment>
<feature type="region of interest" description="Disordered" evidence="1">
    <location>
        <begin position="138"/>
        <end position="164"/>
    </location>
</feature>
<feature type="compositionally biased region" description="Low complexity" evidence="1">
    <location>
        <begin position="235"/>
        <end position="254"/>
    </location>
</feature>
<keyword evidence="3" id="KW-1185">Reference proteome</keyword>
<dbReference type="Proteomes" id="UP000813427">
    <property type="component" value="Unassembled WGS sequence"/>
</dbReference>